<evidence type="ECO:0000313" key="1">
    <source>
        <dbReference type="EMBL" id="ESA16418.1"/>
    </source>
</evidence>
<dbReference type="EMBL" id="KI281073">
    <property type="protein sequence ID" value="ESA16418.1"/>
    <property type="molecule type" value="Genomic_DNA"/>
</dbReference>
<accession>U9UCW9</accession>
<gene>
    <name evidence="1" type="ORF">GLOINDRAFT_22831</name>
</gene>
<dbReference type="AlphaFoldDB" id="U9UCW9"/>
<dbReference type="HOGENOM" id="CLU_3088395_0_0_1"/>
<organism evidence="1">
    <name type="scientific">Rhizophagus irregularis (strain DAOM 181602 / DAOM 197198 / MUCL 43194)</name>
    <name type="common">Arbuscular mycorrhizal fungus</name>
    <name type="synonym">Glomus intraradices</name>
    <dbReference type="NCBI Taxonomy" id="747089"/>
    <lineage>
        <taxon>Eukaryota</taxon>
        <taxon>Fungi</taxon>
        <taxon>Fungi incertae sedis</taxon>
        <taxon>Mucoromycota</taxon>
        <taxon>Glomeromycotina</taxon>
        <taxon>Glomeromycetes</taxon>
        <taxon>Glomerales</taxon>
        <taxon>Glomeraceae</taxon>
        <taxon>Rhizophagus</taxon>
    </lineage>
</organism>
<name>U9UCW9_RHIID</name>
<reference evidence="1" key="1">
    <citation type="submission" date="2013-07" db="EMBL/GenBank/DDBJ databases">
        <title>The genome of an arbuscular mycorrhizal fungus provides insights into the evolution of the oldest plant symbiosis.</title>
        <authorList>
            <consortium name="DOE Joint Genome Institute"/>
            <person name="Tisserant E."/>
            <person name="Malbreil M."/>
            <person name="Kuo A."/>
            <person name="Kohler A."/>
            <person name="Symeonidi A."/>
            <person name="Balestrini R."/>
            <person name="Charron P."/>
            <person name="Duensing N."/>
            <person name="Frei-dit-Frey N."/>
            <person name="Gianinazzi-Pearson V."/>
            <person name="Gilbert B."/>
            <person name="Handa Y."/>
            <person name="Hijri M."/>
            <person name="Kaul R."/>
            <person name="Kawaguchi M."/>
            <person name="Krajinski F."/>
            <person name="Lammers P."/>
            <person name="Lapierre D."/>
            <person name="Masclaux F.G."/>
            <person name="Murat C."/>
            <person name="Morin E."/>
            <person name="Ndikumana S."/>
            <person name="Pagni M."/>
            <person name="Petitpierre D."/>
            <person name="Requena N."/>
            <person name="Rosikiewicz P."/>
            <person name="Riley R."/>
            <person name="Saito K."/>
            <person name="San Clemente H."/>
            <person name="Shapiro H."/>
            <person name="van Tuinen D."/>
            <person name="Becard G."/>
            <person name="Bonfante P."/>
            <person name="Paszkowski U."/>
            <person name="Shachar-Hill Y."/>
            <person name="Young J.P."/>
            <person name="Sanders I.R."/>
            <person name="Henrissat B."/>
            <person name="Rensing S.A."/>
            <person name="Grigoriev I.V."/>
            <person name="Corradi N."/>
            <person name="Roux C."/>
            <person name="Martin F."/>
        </authorList>
    </citation>
    <scope>NUCLEOTIDE SEQUENCE</scope>
    <source>
        <strain evidence="1">DAOM 197198</strain>
    </source>
</reference>
<sequence length="52" mass="5877">MQQAKEISPAVIQNALFVDYTNLQMLMSLRLCNNKLGKNNAKMCRSLSVSFI</sequence>
<protein>
    <submittedName>
        <fullName evidence="1">Uncharacterized protein</fullName>
    </submittedName>
</protein>
<proteinExistence type="predicted"/>